<protein>
    <submittedName>
        <fullName evidence="2">Uncharacterized protein</fullName>
    </submittedName>
</protein>
<accession>A0A9X3EU14</accession>
<evidence type="ECO:0000313" key="3">
    <source>
        <dbReference type="Proteomes" id="UP001150924"/>
    </source>
</evidence>
<proteinExistence type="predicted"/>
<dbReference type="EMBL" id="JAPNKE010000002">
    <property type="protein sequence ID" value="MCY1010279.1"/>
    <property type="molecule type" value="Genomic_DNA"/>
</dbReference>
<dbReference type="Proteomes" id="UP001150924">
    <property type="component" value="Unassembled WGS sequence"/>
</dbReference>
<feature type="compositionally biased region" description="Basic residues" evidence="1">
    <location>
        <begin position="139"/>
        <end position="159"/>
    </location>
</feature>
<gene>
    <name evidence="2" type="ORF">OV079_32870</name>
</gene>
<dbReference type="RefSeq" id="WP_267773161.1">
    <property type="nucleotide sequence ID" value="NZ_JAPNKE010000002.1"/>
</dbReference>
<comment type="caution">
    <text evidence="2">The sequence shown here is derived from an EMBL/GenBank/DDBJ whole genome shotgun (WGS) entry which is preliminary data.</text>
</comment>
<dbReference type="AlphaFoldDB" id="A0A9X3EU14"/>
<name>A0A9X3EU14_9BACT</name>
<evidence type="ECO:0000256" key="1">
    <source>
        <dbReference type="SAM" id="MobiDB-lite"/>
    </source>
</evidence>
<feature type="region of interest" description="Disordered" evidence="1">
    <location>
        <begin position="108"/>
        <end position="159"/>
    </location>
</feature>
<evidence type="ECO:0000313" key="2">
    <source>
        <dbReference type="EMBL" id="MCY1010279.1"/>
    </source>
</evidence>
<reference evidence="2" key="1">
    <citation type="submission" date="2022-11" db="EMBL/GenBank/DDBJ databases">
        <title>Minimal conservation of predation-associated metabolite biosynthetic gene clusters underscores biosynthetic potential of Myxococcota including descriptions for ten novel species: Archangium lansinium sp. nov., Myxococcus landrumus sp. nov., Nannocystis bai.</title>
        <authorList>
            <person name="Ahearne A."/>
            <person name="Stevens C."/>
            <person name="Phillips K."/>
        </authorList>
    </citation>
    <scope>NUCLEOTIDE SEQUENCE</scope>
    <source>
        <strain evidence="2">Na p29</strain>
    </source>
</reference>
<feature type="compositionally biased region" description="Low complexity" evidence="1">
    <location>
        <begin position="110"/>
        <end position="138"/>
    </location>
</feature>
<organism evidence="2 3">
    <name type="scientific">Nannocystis pusilla</name>
    <dbReference type="NCBI Taxonomy" id="889268"/>
    <lineage>
        <taxon>Bacteria</taxon>
        <taxon>Pseudomonadati</taxon>
        <taxon>Myxococcota</taxon>
        <taxon>Polyangia</taxon>
        <taxon>Nannocystales</taxon>
        <taxon>Nannocystaceae</taxon>
        <taxon>Nannocystis</taxon>
    </lineage>
</organism>
<sequence length="159" mass="17659">MQHRTRIPVLALMGLHFTGCAGDDDKPNPIVGDWGAVQLDGDKLPSMYSEGPYSSVYGLRMNIEDDLVGAFEYYSVLDYDSYEYRHSYGSELVVDDSAAPKYRIEVQKISSAATSTTPTRSAPRSPPTATTTAATSATTRRRSIWPRRAGRSSRRRSWS</sequence>
<keyword evidence="3" id="KW-1185">Reference proteome</keyword>